<evidence type="ECO:0000313" key="3">
    <source>
        <dbReference type="Proteomes" id="UP000236161"/>
    </source>
</evidence>
<dbReference type="EMBL" id="KZ454132">
    <property type="protein sequence ID" value="PKA46450.1"/>
    <property type="molecule type" value="Genomic_DNA"/>
</dbReference>
<sequence length="318" mass="34841">MRRSPGMGGGSILRAVGRAVSAEVGGVKEAVSATAGVKTLKPVSLVALSSSLSGAASSSSASAASTAVGKGSMHCFYEGEDWETVECEEEESKAEEVVERVGDSERLERFVFGEVPSKEEAEEAVSAIKEMFVLITMSGTEGSLPVEENENDKAMISAHKFSRSLSAESQSDWIEPPMHLYSSKACECQEREKVLDAFRLLQFNSSIQRIVVSLSSDTAVWDAVMKNEVVQEFKKSFFEDEIKAQDSSEGTDAPRGILKWIMEAKKKILELLDKIVNQIFQPHIPENVDYVFVNVLRSSFMLSVVVFMVIVMSRAQKS</sequence>
<dbReference type="OrthoDB" id="737041at2759"/>
<dbReference type="AlphaFoldDB" id="A0A2H9ZT25"/>
<protein>
    <submittedName>
        <fullName evidence="2">Uncharacterized protein</fullName>
    </submittedName>
</protein>
<name>A0A2H9ZT25_9ASPA</name>
<feature type="transmembrane region" description="Helical" evidence="1">
    <location>
        <begin position="290"/>
        <end position="312"/>
    </location>
</feature>
<reference evidence="2 3" key="1">
    <citation type="journal article" date="2017" name="Nature">
        <title>The Apostasia genome and the evolution of orchids.</title>
        <authorList>
            <person name="Zhang G.Q."/>
            <person name="Liu K.W."/>
            <person name="Li Z."/>
            <person name="Lohaus R."/>
            <person name="Hsiao Y.Y."/>
            <person name="Niu S.C."/>
            <person name="Wang J.Y."/>
            <person name="Lin Y.C."/>
            <person name="Xu Q."/>
            <person name="Chen L.J."/>
            <person name="Yoshida K."/>
            <person name="Fujiwara S."/>
            <person name="Wang Z.W."/>
            <person name="Zhang Y.Q."/>
            <person name="Mitsuda N."/>
            <person name="Wang M."/>
            <person name="Liu G.H."/>
            <person name="Pecoraro L."/>
            <person name="Huang H.X."/>
            <person name="Xiao X.J."/>
            <person name="Lin M."/>
            <person name="Wu X.Y."/>
            <person name="Wu W.L."/>
            <person name="Chen Y.Y."/>
            <person name="Chang S.B."/>
            <person name="Sakamoto S."/>
            <person name="Ohme-Takagi M."/>
            <person name="Yagi M."/>
            <person name="Zeng S.J."/>
            <person name="Shen C.Y."/>
            <person name="Yeh C.M."/>
            <person name="Luo Y.B."/>
            <person name="Tsai W.C."/>
            <person name="Van de Peer Y."/>
            <person name="Liu Z.J."/>
        </authorList>
    </citation>
    <scope>NUCLEOTIDE SEQUENCE [LARGE SCALE GENOMIC DNA]</scope>
    <source>
        <strain evidence="3">cv. Shenzhen</strain>
        <tissue evidence="2">Stem</tissue>
    </source>
</reference>
<evidence type="ECO:0000256" key="1">
    <source>
        <dbReference type="SAM" id="Phobius"/>
    </source>
</evidence>
<gene>
    <name evidence="2" type="ORF">AXF42_Ash012582</name>
</gene>
<dbReference type="Proteomes" id="UP000236161">
    <property type="component" value="Unassembled WGS sequence"/>
</dbReference>
<evidence type="ECO:0000313" key="2">
    <source>
        <dbReference type="EMBL" id="PKA46450.1"/>
    </source>
</evidence>
<keyword evidence="1" id="KW-0812">Transmembrane</keyword>
<dbReference type="STRING" id="1088818.A0A2H9ZT25"/>
<keyword evidence="3" id="KW-1185">Reference proteome</keyword>
<proteinExistence type="predicted"/>
<dbReference type="PANTHER" id="PTHR33625">
    <property type="entry name" value="OS08G0179900 PROTEIN"/>
    <property type="match status" value="1"/>
</dbReference>
<organism evidence="2 3">
    <name type="scientific">Apostasia shenzhenica</name>
    <dbReference type="NCBI Taxonomy" id="1088818"/>
    <lineage>
        <taxon>Eukaryota</taxon>
        <taxon>Viridiplantae</taxon>
        <taxon>Streptophyta</taxon>
        <taxon>Embryophyta</taxon>
        <taxon>Tracheophyta</taxon>
        <taxon>Spermatophyta</taxon>
        <taxon>Magnoliopsida</taxon>
        <taxon>Liliopsida</taxon>
        <taxon>Asparagales</taxon>
        <taxon>Orchidaceae</taxon>
        <taxon>Apostasioideae</taxon>
        <taxon>Apostasia</taxon>
    </lineage>
</organism>
<keyword evidence="1" id="KW-0472">Membrane</keyword>
<keyword evidence="1" id="KW-1133">Transmembrane helix</keyword>
<dbReference type="PANTHER" id="PTHR33625:SF3">
    <property type="entry name" value="OS04G0550700 PROTEIN"/>
    <property type="match status" value="1"/>
</dbReference>
<accession>A0A2H9ZT25</accession>